<organism evidence="2 3">
    <name type="scientific">Burkholderia singularis</name>
    <dbReference type="NCBI Taxonomy" id="1503053"/>
    <lineage>
        <taxon>Bacteria</taxon>
        <taxon>Pseudomonadati</taxon>
        <taxon>Pseudomonadota</taxon>
        <taxon>Betaproteobacteria</taxon>
        <taxon>Burkholderiales</taxon>
        <taxon>Burkholderiaceae</taxon>
        <taxon>Burkholderia</taxon>
        <taxon>pseudomallei group</taxon>
    </lineage>
</organism>
<feature type="region of interest" description="Disordered" evidence="1">
    <location>
        <begin position="40"/>
        <end position="61"/>
    </location>
</feature>
<evidence type="ECO:0000256" key="1">
    <source>
        <dbReference type="SAM" id="MobiDB-lite"/>
    </source>
</evidence>
<dbReference type="AlphaFoldDB" id="A0A238HCM3"/>
<dbReference type="EMBL" id="FXAN01000116">
    <property type="protein sequence ID" value="SMG02928.1"/>
    <property type="molecule type" value="Genomic_DNA"/>
</dbReference>
<feature type="region of interest" description="Disordered" evidence="1">
    <location>
        <begin position="352"/>
        <end position="384"/>
    </location>
</feature>
<name>A0A238HCM3_9BURK</name>
<feature type="compositionally biased region" description="Basic and acidic residues" evidence="1">
    <location>
        <begin position="366"/>
        <end position="384"/>
    </location>
</feature>
<accession>A0A238HCM3</accession>
<reference evidence="2 3" key="1">
    <citation type="submission" date="2017-04" db="EMBL/GenBank/DDBJ databases">
        <authorList>
            <person name="Afonso C.L."/>
            <person name="Miller P.J."/>
            <person name="Scott M.A."/>
            <person name="Spackman E."/>
            <person name="Goraichik I."/>
            <person name="Dimitrov K.M."/>
            <person name="Suarez D.L."/>
            <person name="Swayne D.E."/>
        </authorList>
    </citation>
    <scope>NUCLEOTIDE SEQUENCE [LARGE SCALE GENOMIC DNA]</scope>
    <source>
        <strain evidence="2">LMG 28154</strain>
    </source>
</reference>
<gene>
    <name evidence="2" type="ORF">BSIN_5192</name>
</gene>
<evidence type="ECO:0000313" key="3">
    <source>
        <dbReference type="Proteomes" id="UP000198460"/>
    </source>
</evidence>
<protein>
    <submittedName>
        <fullName evidence="2">ATP-dependent nuclease, subunit B / ATP-dependent nuclease, subunit A</fullName>
    </submittedName>
</protein>
<feature type="compositionally biased region" description="Basic residues" evidence="1">
    <location>
        <begin position="46"/>
        <end position="61"/>
    </location>
</feature>
<proteinExistence type="predicted"/>
<sequence length="402" mass="45086">MHARRGLDRLRGFFRPRIERRASGAHRPLARGFDGGRFDGRVRSGGARRRNGIARRGGLPRRRKRHRAIACGGHGSLRRRSARCEALLGCGGAGRKGAAGRSRHRLGRSCRGSACRAGSEWRMRRGGRRRCTAARADHGRLARTVRQRRRADSSCGQTGGRHLVRRFRHGEVSGCDCARGARHAARRCFRIRWASRFYRRIGHACHIGRLKRLKRLRQLRHAARPGDAGRFGDVACRGAGRFRRAACRRRTACGRAGLRPADGRGRRRRRSCAGGLRAAFVRRVAGFPRRGPCVPAVLPRRHRIDCMRARRLHVGAAVVAMRRGARQFGGTARFVSAVLASQADAERCVEPRARLPPADVEQPGQPDEKQHDHRERRADASEHVFEAARERMAECVRRRVAG</sequence>
<evidence type="ECO:0000313" key="2">
    <source>
        <dbReference type="EMBL" id="SMG02928.1"/>
    </source>
</evidence>
<dbReference type="Proteomes" id="UP000198460">
    <property type="component" value="Unassembled WGS sequence"/>
</dbReference>